<dbReference type="VEuPathDB" id="FungiDB:MELLADRAFT_73206"/>
<evidence type="ECO:0000256" key="1">
    <source>
        <dbReference type="SAM" id="MobiDB-lite"/>
    </source>
</evidence>
<protein>
    <submittedName>
        <fullName evidence="2">Uncharacterized protein</fullName>
    </submittedName>
</protein>
<feature type="compositionally biased region" description="Polar residues" evidence="1">
    <location>
        <begin position="400"/>
        <end position="412"/>
    </location>
</feature>
<accession>F4S4W4</accession>
<dbReference type="RefSeq" id="XP_007416512.1">
    <property type="nucleotide sequence ID" value="XM_007416450.1"/>
</dbReference>
<dbReference type="GeneID" id="18932318"/>
<organism evidence="3">
    <name type="scientific">Melampsora larici-populina (strain 98AG31 / pathotype 3-4-7)</name>
    <name type="common">Poplar leaf rust fungus</name>
    <dbReference type="NCBI Taxonomy" id="747676"/>
    <lineage>
        <taxon>Eukaryota</taxon>
        <taxon>Fungi</taxon>
        <taxon>Dikarya</taxon>
        <taxon>Basidiomycota</taxon>
        <taxon>Pucciniomycotina</taxon>
        <taxon>Pucciniomycetes</taxon>
        <taxon>Pucciniales</taxon>
        <taxon>Melampsoraceae</taxon>
        <taxon>Melampsora</taxon>
    </lineage>
</organism>
<feature type="compositionally biased region" description="Polar residues" evidence="1">
    <location>
        <begin position="118"/>
        <end position="137"/>
    </location>
</feature>
<dbReference type="AlphaFoldDB" id="F4S4W4"/>
<evidence type="ECO:0000313" key="3">
    <source>
        <dbReference type="Proteomes" id="UP000001072"/>
    </source>
</evidence>
<feature type="region of interest" description="Disordered" evidence="1">
    <location>
        <begin position="118"/>
        <end position="139"/>
    </location>
</feature>
<dbReference type="HOGENOM" id="CLU_480648_0_0_1"/>
<proteinExistence type="predicted"/>
<reference evidence="3" key="1">
    <citation type="journal article" date="2011" name="Proc. Natl. Acad. Sci. U.S.A.">
        <title>Obligate biotrophy features unraveled by the genomic analysis of rust fungi.</title>
        <authorList>
            <person name="Duplessis S."/>
            <person name="Cuomo C.A."/>
            <person name="Lin Y.-C."/>
            <person name="Aerts A."/>
            <person name="Tisserant E."/>
            <person name="Veneault-Fourrey C."/>
            <person name="Joly D.L."/>
            <person name="Hacquard S."/>
            <person name="Amselem J."/>
            <person name="Cantarel B.L."/>
            <person name="Chiu R."/>
            <person name="Coutinho P.M."/>
            <person name="Feau N."/>
            <person name="Field M."/>
            <person name="Frey P."/>
            <person name="Gelhaye E."/>
            <person name="Goldberg J."/>
            <person name="Grabherr M.G."/>
            <person name="Kodira C.D."/>
            <person name="Kohler A."/>
            <person name="Kuees U."/>
            <person name="Lindquist E.A."/>
            <person name="Lucas S.M."/>
            <person name="Mago R."/>
            <person name="Mauceli E."/>
            <person name="Morin E."/>
            <person name="Murat C."/>
            <person name="Pangilinan J.L."/>
            <person name="Park R."/>
            <person name="Pearson M."/>
            <person name="Quesneville H."/>
            <person name="Rouhier N."/>
            <person name="Sakthikumar S."/>
            <person name="Salamov A.A."/>
            <person name="Schmutz J."/>
            <person name="Selles B."/>
            <person name="Shapiro H."/>
            <person name="Tanguay P."/>
            <person name="Tuskan G.A."/>
            <person name="Henrissat B."/>
            <person name="Van de Peer Y."/>
            <person name="Rouze P."/>
            <person name="Ellis J.G."/>
            <person name="Dodds P.N."/>
            <person name="Schein J.E."/>
            <person name="Zhong S."/>
            <person name="Hamelin R.C."/>
            <person name="Grigoriev I.V."/>
            <person name="Szabo L.J."/>
            <person name="Martin F."/>
        </authorList>
    </citation>
    <scope>NUCLEOTIDE SEQUENCE [LARGE SCALE GENOMIC DNA]</scope>
    <source>
        <strain evidence="3">98AG31 / pathotype 3-4-7</strain>
    </source>
</reference>
<gene>
    <name evidence="2" type="ORF">MELLADRAFT_73206</name>
</gene>
<name>F4S4W4_MELLP</name>
<dbReference type="InParanoid" id="F4S4W4"/>
<feature type="region of interest" description="Disordered" evidence="1">
    <location>
        <begin position="65"/>
        <end position="84"/>
    </location>
</feature>
<sequence length="567" mass="62426">MNNKNAVPIHTLSLIKNLNYHSSWPLQSLTTQSQMKRETRAWCSENLNFKELDLLLSLSEHVVDSSEPRSKGSPMVACPKRHSSLPIHFDPKTRRLSYSRNNSRVRLQSTLRGSQILTNGLSSADSELPTEGSSDDTSWPCADLGADLWRSTKLGLDTSHNPSLSFPLPPRRILLQPMTQGSELLTQDVPSGSLQSLCSRTSSSPELRTPVRAAHAEAEDCDPYLVFGNQLAQSYPRAIEHVSDDTSPLKDRKKSVDTDSREDSEGLYTDAVTSFLRLSLLPSSVEKDPAVRQSIAFPDSGLHIQPSSDDGTVCFSGILPSASLSPVVDYAQSFHSVKGSIGSTLPMNDASFWSTNLRATESQNTLDLSSDCSWVSAASHIEFTEGETLRPDDPTIFNKGMSTSTTPKVSDGSTYRGICGTKIIRATPTLQSDLVESPRIPSGPHKGTIGDQVLGYTQQEPHNFRIGLGLEDQQIRRRKNLQSVLGAGFHMNMLQPDIMKLEAAPEKSPLKNTLSFWTRKVQSAPKKLKKMTPKTIRQHQLESVSTLDVQIAVQHGYHFSFPESSNS</sequence>
<feature type="region of interest" description="Disordered" evidence="1">
    <location>
        <begin position="389"/>
        <end position="412"/>
    </location>
</feature>
<dbReference type="Proteomes" id="UP000001072">
    <property type="component" value="Unassembled WGS sequence"/>
</dbReference>
<dbReference type="KEGG" id="mlr:MELLADRAFT_73206"/>
<evidence type="ECO:0000313" key="2">
    <source>
        <dbReference type="EMBL" id="EGG00313.1"/>
    </source>
</evidence>
<keyword evidence="3" id="KW-1185">Reference proteome</keyword>
<dbReference type="EMBL" id="GL883149">
    <property type="protein sequence ID" value="EGG00313.1"/>
    <property type="molecule type" value="Genomic_DNA"/>
</dbReference>
<dbReference type="OrthoDB" id="10454999at2759"/>
<feature type="region of interest" description="Disordered" evidence="1">
    <location>
        <begin position="239"/>
        <end position="264"/>
    </location>
</feature>